<evidence type="ECO:0008006" key="3">
    <source>
        <dbReference type="Google" id="ProtNLM"/>
    </source>
</evidence>
<proteinExistence type="predicted"/>
<sequence>MSGVIGAVSNKFILITATLILPVTINGHTAHGAIDPALKDTVVSPRFAARLHLGNEAAPLKGTVAKLRRPLTIGIGAENFDIDTVEIGRDQCCADRDFVIGRDILAAHVFEIDFVHRTIRLVLPFEYRRATQHLQSIALMQGPDGSRMLPIQVGDSPAVEAVLDLADPGALKVDRATLSATHSLSAGEPRPVRSGDATIGNLELGLADGKQRLAPAAIGMGAFAGSRIILDLPHDQLWVARKS</sequence>
<dbReference type="Gene3D" id="2.40.70.10">
    <property type="entry name" value="Acid Proteases"/>
    <property type="match status" value="1"/>
</dbReference>
<dbReference type="InterPro" id="IPR021109">
    <property type="entry name" value="Peptidase_aspartic_dom_sf"/>
</dbReference>
<evidence type="ECO:0000313" key="2">
    <source>
        <dbReference type="Proteomes" id="UP001419910"/>
    </source>
</evidence>
<name>A0ABU9Y3H1_9SPHN</name>
<accession>A0ABU9Y3H1</accession>
<evidence type="ECO:0000313" key="1">
    <source>
        <dbReference type="EMBL" id="MEN2790317.1"/>
    </source>
</evidence>
<organism evidence="1 2">
    <name type="scientific">Sphingomonas oligophenolica</name>
    <dbReference type="NCBI Taxonomy" id="301154"/>
    <lineage>
        <taxon>Bacteria</taxon>
        <taxon>Pseudomonadati</taxon>
        <taxon>Pseudomonadota</taxon>
        <taxon>Alphaproteobacteria</taxon>
        <taxon>Sphingomonadales</taxon>
        <taxon>Sphingomonadaceae</taxon>
        <taxon>Sphingomonas</taxon>
    </lineage>
</organism>
<reference evidence="1 2" key="1">
    <citation type="submission" date="2024-05" db="EMBL/GenBank/DDBJ databases">
        <authorList>
            <person name="Liu Q."/>
            <person name="Xin Y.-H."/>
        </authorList>
    </citation>
    <scope>NUCLEOTIDE SEQUENCE [LARGE SCALE GENOMIC DNA]</scope>
    <source>
        <strain evidence="1 2">CGMCC 1.10181</strain>
    </source>
</reference>
<comment type="caution">
    <text evidence="1">The sequence shown here is derived from an EMBL/GenBank/DDBJ whole genome shotgun (WGS) entry which is preliminary data.</text>
</comment>
<dbReference type="Proteomes" id="UP001419910">
    <property type="component" value="Unassembled WGS sequence"/>
</dbReference>
<dbReference type="RefSeq" id="WP_343889003.1">
    <property type="nucleotide sequence ID" value="NZ_BAAAEH010000016.1"/>
</dbReference>
<protein>
    <recommendedName>
        <fullName evidence="3">DUF4402 domain-containing protein</fullName>
    </recommendedName>
</protein>
<keyword evidence="2" id="KW-1185">Reference proteome</keyword>
<dbReference type="EMBL" id="JBDIME010000008">
    <property type="protein sequence ID" value="MEN2790317.1"/>
    <property type="molecule type" value="Genomic_DNA"/>
</dbReference>
<gene>
    <name evidence="1" type="ORF">ABC974_11820</name>
</gene>